<reference evidence="1" key="1">
    <citation type="submission" date="2021-08" db="EMBL/GenBank/DDBJ databases">
        <title>The first chromosome-level gecko genome reveals the dynamic sex chromosomes of Neotropical dwarf geckos (Sphaerodactylidae: Sphaerodactylus).</title>
        <authorList>
            <person name="Pinto B.J."/>
            <person name="Keating S.E."/>
            <person name="Gamble T."/>
        </authorList>
    </citation>
    <scope>NUCLEOTIDE SEQUENCE</scope>
    <source>
        <strain evidence="1">TG3544</strain>
    </source>
</reference>
<proteinExistence type="predicted"/>
<name>A0ACB8FTJ6_9SAUR</name>
<comment type="caution">
    <text evidence="1">The sequence shown here is derived from an EMBL/GenBank/DDBJ whole genome shotgun (WGS) entry which is preliminary data.</text>
</comment>
<gene>
    <name evidence="1" type="ORF">K3G42_001802</name>
</gene>
<protein>
    <submittedName>
        <fullName evidence="1">Uncharacterized protein</fullName>
    </submittedName>
</protein>
<evidence type="ECO:0000313" key="1">
    <source>
        <dbReference type="EMBL" id="KAH8010317.1"/>
    </source>
</evidence>
<sequence>MRHRRGQGSQIPDSGSALRAAAPLADNVSFGDRPSGDISASEAEVWHLLRTSEGAWQAETDKYRWALRHMEQDMEHLHAALAQARQGQGTPGQPVPQPGGVSPVDDEVKVIQDMPSQ</sequence>
<organism evidence="1 2">
    <name type="scientific">Sphaerodactylus townsendi</name>
    <dbReference type="NCBI Taxonomy" id="933632"/>
    <lineage>
        <taxon>Eukaryota</taxon>
        <taxon>Metazoa</taxon>
        <taxon>Chordata</taxon>
        <taxon>Craniata</taxon>
        <taxon>Vertebrata</taxon>
        <taxon>Euteleostomi</taxon>
        <taxon>Lepidosauria</taxon>
        <taxon>Squamata</taxon>
        <taxon>Bifurcata</taxon>
        <taxon>Gekkota</taxon>
        <taxon>Sphaerodactylidae</taxon>
        <taxon>Sphaerodactylus</taxon>
    </lineage>
</organism>
<dbReference type="Proteomes" id="UP000827872">
    <property type="component" value="Linkage Group LG11"/>
</dbReference>
<accession>A0ACB8FTJ6</accession>
<keyword evidence="2" id="KW-1185">Reference proteome</keyword>
<evidence type="ECO:0000313" key="2">
    <source>
        <dbReference type="Proteomes" id="UP000827872"/>
    </source>
</evidence>
<dbReference type="EMBL" id="CM037624">
    <property type="protein sequence ID" value="KAH8010317.1"/>
    <property type="molecule type" value="Genomic_DNA"/>
</dbReference>